<keyword evidence="1" id="KW-1133">Transmembrane helix</keyword>
<evidence type="ECO:0000256" key="1">
    <source>
        <dbReference type="SAM" id="Phobius"/>
    </source>
</evidence>
<keyword evidence="1" id="KW-0812">Transmembrane</keyword>
<protein>
    <submittedName>
        <fullName evidence="2">Uncharacterized protein</fullName>
    </submittedName>
</protein>
<gene>
    <name evidence="2" type="ORF">QEO92_04865</name>
</gene>
<feature type="transmembrane region" description="Helical" evidence="1">
    <location>
        <begin position="7"/>
        <end position="28"/>
    </location>
</feature>
<keyword evidence="3" id="KW-1185">Reference proteome</keyword>
<proteinExistence type="predicted"/>
<reference evidence="2 3" key="1">
    <citation type="submission" date="2023-04" db="EMBL/GenBank/DDBJ databases">
        <title>Neorhizobium petrolearium OS53, complete genome.</title>
        <authorList>
            <person name="Yu T."/>
        </authorList>
    </citation>
    <scope>NUCLEOTIDE SEQUENCE [LARGE SCALE GENOMIC DNA]</scope>
    <source>
        <strain evidence="2 3">OS53</strain>
    </source>
</reference>
<dbReference type="Proteomes" id="UP001227095">
    <property type="component" value="Chromosome"/>
</dbReference>
<dbReference type="InterPro" id="IPR036927">
    <property type="entry name" value="Cyt_c_oxase-like_su1_sf"/>
</dbReference>
<dbReference type="RefSeq" id="WP_227702353.1">
    <property type="nucleotide sequence ID" value="NZ_CP123000.1"/>
</dbReference>
<feature type="transmembrane region" description="Helical" evidence="1">
    <location>
        <begin position="96"/>
        <end position="117"/>
    </location>
</feature>
<dbReference type="SUPFAM" id="SSF81442">
    <property type="entry name" value="Cytochrome c oxidase subunit I-like"/>
    <property type="match status" value="1"/>
</dbReference>
<feature type="transmembrane region" description="Helical" evidence="1">
    <location>
        <begin position="40"/>
        <end position="58"/>
    </location>
</feature>
<feature type="transmembrane region" description="Helical" evidence="1">
    <location>
        <begin position="70"/>
        <end position="90"/>
    </location>
</feature>
<dbReference type="EMBL" id="CP123000">
    <property type="protein sequence ID" value="WGI69417.1"/>
    <property type="molecule type" value="Genomic_DNA"/>
</dbReference>
<organism evidence="2 3">
    <name type="scientific">Neorhizobium petrolearium</name>
    <dbReference type="NCBI Taxonomy" id="515361"/>
    <lineage>
        <taxon>Bacteria</taxon>
        <taxon>Pseudomonadati</taxon>
        <taxon>Pseudomonadota</taxon>
        <taxon>Alphaproteobacteria</taxon>
        <taxon>Hyphomicrobiales</taxon>
        <taxon>Rhizobiaceae</taxon>
        <taxon>Rhizobium/Agrobacterium group</taxon>
        <taxon>Neorhizobium</taxon>
    </lineage>
</organism>
<sequence length="125" mass="13047">MKNIAFYFFGAAVLCVTVGMFWGIQMSISHNHTMAPAHAHLNLVGWTTLGLFGLYYTVTPNAAGTMLSKAHLGFAVLGVLCLVPGIAIAVSTGGEALAAIGSILTVISMLIFPVIVFKNGIGHKA</sequence>
<evidence type="ECO:0000313" key="3">
    <source>
        <dbReference type="Proteomes" id="UP001227095"/>
    </source>
</evidence>
<evidence type="ECO:0000313" key="2">
    <source>
        <dbReference type="EMBL" id="WGI69417.1"/>
    </source>
</evidence>
<name>A0ABY8M4J5_9HYPH</name>
<accession>A0ABY8M4J5</accession>
<keyword evidence="1" id="KW-0472">Membrane</keyword>
<dbReference type="Gene3D" id="1.20.210.10">
    <property type="entry name" value="Cytochrome c oxidase-like, subunit I domain"/>
    <property type="match status" value="1"/>
</dbReference>